<name>A0AAV2A058_9ARAC</name>
<organism evidence="1 2">
    <name type="scientific">Larinioides sclopetarius</name>
    <dbReference type="NCBI Taxonomy" id="280406"/>
    <lineage>
        <taxon>Eukaryota</taxon>
        <taxon>Metazoa</taxon>
        <taxon>Ecdysozoa</taxon>
        <taxon>Arthropoda</taxon>
        <taxon>Chelicerata</taxon>
        <taxon>Arachnida</taxon>
        <taxon>Araneae</taxon>
        <taxon>Araneomorphae</taxon>
        <taxon>Entelegynae</taxon>
        <taxon>Araneoidea</taxon>
        <taxon>Araneidae</taxon>
        <taxon>Larinioides</taxon>
    </lineage>
</organism>
<dbReference type="AlphaFoldDB" id="A0AAV2A058"/>
<dbReference type="Proteomes" id="UP001497382">
    <property type="component" value="Unassembled WGS sequence"/>
</dbReference>
<evidence type="ECO:0000313" key="2">
    <source>
        <dbReference type="Proteomes" id="UP001497382"/>
    </source>
</evidence>
<comment type="caution">
    <text evidence="1">The sequence shown here is derived from an EMBL/GenBank/DDBJ whole genome shotgun (WGS) entry which is preliminary data.</text>
</comment>
<proteinExistence type="predicted"/>
<gene>
    <name evidence="1" type="ORF">LARSCL_LOCUS9215</name>
</gene>
<reference evidence="1 2" key="1">
    <citation type="submission" date="2024-04" db="EMBL/GenBank/DDBJ databases">
        <authorList>
            <person name="Rising A."/>
            <person name="Reimegard J."/>
            <person name="Sonavane S."/>
            <person name="Akerstrom W."/>
            <person name="Nylinder S."/>
            <person name="Hedman E."/>
            <person name="Kallberg Y."/>
        </authorList>
    </citation>
    <scope>NUCLEOTIDE SEQUENCE [LARGE SCALE GENOMIC DNA]</scope>
</reference>
<sequence>MECFSEGGDSDHIPLRRQKMVIGPFLCVPSMQRNVTAVPTGKLDLYNSPLNMPFITTP</sequence>
<dbReference type="EMBL" id="CAXIEN010000102">
    <property type="protein sequence ID" value="CAL1277421.1"/>
    <property type="molecule type" value="Genomic_DNA"/>
</dbReference>
<feature type="non-terminal residue" evidence="1">
    <location>
        <position position="58"/>
    </location>
</feature>
<keyword evidence="2" id="KW-1185">Reference proteome</keyword>
<protein>
    <submittedName>
        <fullName evidence="1">Uncharacterized protein</fullName>
    </submittedName>
</protein>
<accession>A0AAV2A058</accession>
<evidence type="ECO:0000313" key="1">
    <source>
        <dbReference type="EMBL" id="CAL1277421.1"/>
    </source>
</evidence>